<dbReference type="Pfam" id="PF00079">
    <property type="entry name" value="Serpin"/>
    <property type="match status" value="1"/>
</dbReference>
<dbReference type="Gene3D" id="3.30.497.10">
    <property type="entry name" value="Antithrombin, subunit I, domain 2"/>
    <property type="match status" value="1"/>
</dbReference>
<evidence type="ECO:0000256" key="3">
    <source>
        <dbReference type="RuleBase" id="RU000411"/>
    </source>
</evidence>
<accession>A0AAW1U1L2</accession>
<dbReference type="InterPro" id="IPR023795">
    <property type="entry name" value="Serpin_CS"/>
</dbReference>
<comment type="caution">
    <text evidence="5">The sequence shown here is derived from an EMBL/GenBank/DDBJ whole genome shotgun (WGS) entry which is preliminary data.</text>
</comment>
<evidence type="ECO:0000313" key="6">
    <source>
        <dbReference type="Proteomes" id="UP001431783"/>
    </source>
</evidence>
<evidence type="ECO:0000256" key="1">
    <source>
        <dbReference type="ARBA" id="ARBA00022690"/>
    </source>
</evidence>
<dbReference type="InterPro" id="IPR036186">
    <property type="entry name" value="Serpin_sf"/>
</dbReference>
<feature type="domain" description="Serpin" evidence="4">
    <location>
        <begin position="1"/>
        <end position="234"/>
    </location>
</feature>
<dbReference type="InterPro" id="IPR000215">
    <property type="entry name" value="Serpin_fam"/>
</dbReference>
<dbReference type="InterPro" id="IPR042185">
    <property type="entry name" value="Serpin_sf_2"/>
</dbReference>
<proteinExistence type="inferred from homology"/>
<keyword evidence="6" id="KW-1185">Reference proteome</keyword>
<comment type="similarity">
    <text evidence="3">Belongs to the serpin family.</text>
</comment>
<sequence>MTSRKQISDKPNFWIELGSKNKMALLNNAHVDARWLQGFDRQSTEEMDFHVSSTETVKANMMKVTGYFMISRHHDLGVNMIKLPFKNERGYLLIVLTDDLKPANYISENALKIWTGRTYTREYITLYFPKFELSSALDLIPTLRKMGIVNLFSKADLSGISEEIDNVSMMYQKIQININEQGVSANNSSIAVDNAIIKQSDNKEEPKVFRVDHPFVFGILYDDLSLIFGHIFRL</sequence>
<dbReference type="SUPFAM" id="SSF56574">
    <property type="entry name" value="Serpins"/>
    <property type="match status" value="1"/>
</dbReference>
<organism evidence="5 6">
    <name type="scientific">Henosepilachna vigintioctopunctata</name>
    <dbReference type="NCBI Taxonomy" id="420089"/>
    <lineage>
        <taxon>Eukaryota</taxon>
        <taxon>Metazoa</taxon>
        <taxon>Ecdysozoa</taxon>
        <taxon>Arthropoda</taxon>
        <taxon>Hexapoda</taxon>
        <taxon>Insecta</taxon>
        <taxon>Pterygota</taxon>
        <taxon>Neoptera</taxon>
        <taxon>Endopterygota</taxon>
        <taxon>Coleoptera</taxon>
        <taxon>Polyphaga</taxon>
        <taxon>Cucujiformia</taxon>
        <taxon>Coccinelloidea</taxon>
        <taxon>Coccinellidae</taxon>
        <taxon>Epilachninae</taxon>
        <taxon>Epilachnini</taxon>
        <taxon>Henosepilachna</taxon>
    </lineage>
</organism>
<dbReference type="PROSITE" id="PS00284">
    <property type="entry name" value="SERPIN"/>
    <property type="match status" value="1"/>
</dbReference>
<dbReference type="PANTHER" id="PTHR11461">
    <property type="entry name" value="SERINE PROTEASE INHIBITOR, SERPIN"/>
    <property type="match status" value="1"/>
</dbReference>
<dbReference type="Gene3D" id="2.30.39.10">
    <property type="entry name" value="Alpha-1-antitrypsin, domain 1"/>
    <property type="match status" value="1"/>
</dbReference>
<evidence type="ECO:0000259" key="4">
    <source>
        <dbReference type="SMART" id="SM00093"/>
    </source>
</evidence>
<dbReference type="GO" id="GO:0004867">
    <property type="term" value="F:serine-type endopeptidase inhibitor activity"/>
    <property type="evidence" value="ECO:0007669"/>
    <property type="project" value="UniProtKB-KW"/>
</dbReference>
<reference evidence="5 6" key="1">
    <citation type="submission" date="2023-03" db="EMBL/GenBank/DDBJ databases">
        <title>Genome insight into feeding habits of ladybird beetles.</title>
        <authorList>
            <person name="Li H.-S."/>
            <person name="Huang Y.-H."/>
            <person name="Pang H."/>
        </authorList>
    </citation>
    <scope>NUCLEOTIDE SEQUENCE [LARGE SCALE GENOMIC DNA]</scope>
    <source>
        <strain evidence="5">SYSU_2023b</strain>
        <tissue evidence="5">Whole body</tissue>
    </source>
</reference>
<dbReference type="GO" id="GO:0005615">
    <property type="term" value="C:extracellular space"/>
    <property type="evidence" value="ECO:0007669"/>
    <property type="project" value="InterPro"/>
</dbReference>
<protein>
    <recommendedName>
        <fullName evidence="4">Serpin domain-containing protein</fullName>
    </recommendedName>
</protein>
<dbReference type="InterPro" id="IPR042178">
    <property type="entry name" value="Serpin_sf_1"/>
</dbReference>
<dbReference type="PANTHER" id="PTHR11461:SF372">
    <property type="entry name" value="ACCESSORY GLAND PROTEIN ACP76A-RELATED"/>
    <property type="match status" value="1"/>
</dbReference>
<dbReference type="Proteomes" id="UP001431783">
    <property type="component" value="Unassembled WGS sequence"/>
</dbReference>
<keyword evidence="2" id="KW-0722">Serine protease inhibitor</keyword>
<dbReference type="AlphaFoldDB" id="A0AAW1U1L2"/>
<evidence type="ECO:0000256" key="2">
    <source>
        <dbReference type="ARBA" id="ARBA00022900"/>
    </source>
</evidence>
<dbReference type="InterPro" id="IPR023796">
    <property type="entry name" value="Serpin_dom"/>
</dbReference>
<name>A0AAW1U1L2_9CUCU</name>
<evidence type="ECO:0000313" key="5">
    <source>
        <dbReference type="EMBL" id="KAK9874843.1"/>
    </source>
</evidence>
<keyword evidence="1" id="KW-0646">Protease inhibitor</keyword>
<gene>
    <name evidence="5" type="ORF">WA026_005659</name>
</gene>
<dbReference type="EMBL" id="JARQZJ010000032">
    <property type="protein sequence ID" value="KAK9874843.1"/>
    <property type="molecule type" value="Genomic_DNA"/>
</dbReference>
<dbReference type="SMART" id="SM00093">
    <property type="entry name" value="SERPIN"/>
    <property type="match status" value="1"/>
</dbReference>
<dbReference type="CDD" id="cd00172">
    <property type="entry name" value="serpin"/>
    <property type="match status" value="1"/>
</dbReference>